<feature type="region of interest" description="Disordered" evidence="2">
    <location>
        <begin position="1"/>
        <end position="32"/>
    </location>
</feature>
<dbReference type="InterPro" id="IPR003593">
    <property type="entry name" value="AAA+_ATPase"/>
</dbReference>
<accession>A0A649VMP3</accession>
<dbReference type="EMBL" id="MN586022">
    <property type="protein sequence ID" value="QGJ92963.1"/>
    <property type="molecule type" value="Genomic_DNA"/>
</dbReference>
<protein>
    <submittedName>
        <fullName evidence="4">AAA-ATPase</fullName>
    </submittedName>
</protein>
<feature type="region of interest" description="Disordered" evidence="2">
    <location>
        <begin position="379"/>
        <end position="409"/>
    </location>
</feature>
<dbReference type="GO" id="GO:0016887">
    <property type="term" value="F:ATP hydrolysis activity"/>
    <property type="evidence" value="ECO:0007669"/>
    <property type="project" value="InterPro"/>
</dbReference>
<feature type="compositionally biased region" description="Low complexity" evidence="2">
    <location>
        <begin position="16"/>
        <end position="27"/>
    </location>
</feature>
<gene>
    <name evidence="4" type="primary">72</name>
    <name evidence="4" type="ORF">PBI_CHIDIEBERE_72</name>
</gene>
<dbReference type="Pfam" id="PF07728">
    <property type="entry name" value="AAA_5"/>
    <property type="match status" value="1"/>
</dbReference>
<evidence type="ECO:0000313" key="5">
    <source>
        <dbReference type="Proteomes" id="UP000423645"/>
    </source>
</evidence>
<dbReference type="InterPro" id="IPR011704">
    <property type="entry name" value="ATPase_dyneun-rel_AAA"/>
</dbReference>
<dbReference type="KEGG" id="vg:77951917"/>
<dbReference type="SMART" id="SM00382">
    <property type="entry name" value="AAA"/>
    <property type="match status" value="1"/>
</dbReference>
<dbReference type="PANTHER" id="PTHR42759:SF1">
    <property type="entry name" value="MAGNESIUM-CHELATASE SUBUNIT CHLD"/>
    <property type="match status" value="1"/>
</dbReference>
<evidence type="ECO:0000256" key="2">
    <source>
        <dbReference type="SAM" id="MobiDB-lite"/>
    </source>
</evidence>
<evidence type="ECO:0000256" key="1">
    <source>
        <dbReference type="SAM" id="Coils"/>
    </source>
</evidence>
<dbReference type="RefSeq" id="YP_010675590.1">
    <property type="nucleotide sequence ID" value="NC_071005.1"/>
</dbReference>
<dbReference type="PANTHER" id="PTHR42759">
    <property type="entry name" value="MOXR FAMILY PROTEIN"/>
    <property type="match status" value="1"/>
</dbReference>
<proteinExistence type="predicted"/>
<dbReference type="GO" id="GO:0005524">
    <property type="term" value="F:ATP binding"/>
    <property type="evidence" value="ECO:0007669"/>
    <property type="project" value="InterPro"/>
</dbReference>
<dbReference type="Gene3D" id="3.40.50.300">
    <property type="entry name" value="P-loop containing nucleotide triphosphate hydrolases"/>
    <property type="match status" value="1"/>
</dbReference>
<dbReference type="InterPro" id="IPR050764">
    <property type="entry name" value="CbbQ/NirQ/NorQ/GpvN"/>
</dbReference>
<dbReference type="GeneID" id="77951917"/>
<dbReference type="SUPFAM" id="SSF52540">
    <property type="entry name" value="P-loop containing nucleoside triphosphate hydrolases"/>
    <property type="match status" value="1"/>
</dbReference>
<feature type="domain" description="AAA+ ATPase" evidence="3">
    <location>
        <begin position="74"/>
        <end position="222"/>
    </location>
</feature>
<keyword evidence="1" id="KW-0175">Coiled coil</keyword>
<dbReference type="InterPro" id="IPR027417">
    <property type="entry name" value="P-loop_NTPase"/>
</dbReference>
<evidence type="ECO:0000313" key="4">
    <source>
        <dbReference type="EMBL" id="QGJ92963.1"/>
    </source>
</evidence>
<name>A0A649VMP3_9CAUD</name>
<keyword evidence="5" id="KW-1185">Reference proteome</keyword>
<evidence type="ECO:0000259" key="3">
    <source>
        <dbReference type="SMART" id="SM00382"/>
    </source>
</evidence>
<dbReference type="Proteomes" id="UP000423645">
    <property type="component" value="Segment"/>
</dbReference>
<organism evidence="4 5">
    <name type="scientific">Gordonia phage Chidiebere</name>
    <dbReference type="NCBI Taxonomy" id="2656530"/>
    <lineage>
        <taxon>Viruses</taxon>
        <taxon>Duplodnaviria</taxon>
        <taxon>Heunggongvirae</taxon>
        <taxon>Uroviricota</taxon>
        <taxon>Caudoviricetes</taxon>
        <taxon>Chidieberevirus</taxon>
        <taxon>Chidieberevirus chidiebere</taxon>
    </lineage>
</organism>
<reference evidence="4 5" key="1">
    <citation type="submission" date="2019-10" db="EMBL/GenBank/DDBJ databases">
        <authorList>
            <person name="Zack K.M."/>
            <person name="Garlena R.A."/>
            <person name="Russell D.A."/>
            <person name="Pope W.H."/>
            <person name="Jacobs-Sera D."/>
            <person name="Hatfull G.F."/>
        </authorList>
    </citation>
    <scope>NUCLEOTIDE SEQUENCE [LARGE SCALE GENOMIC DNA]</scope>
</reference>
<feature type="coiled-coil region" evidence="1">
    <location>
        <begin position="302"/>
        <end position="333"/>
    </location>
</feature>
<sequence length="409" mass="46190">MTATTKTPVRRKPASKRSAAAPAADAAANRRKVSSQQAIATATIPDQKYLDTYVSRNITEGITDFQVFEYADKLNHNMLLEGPTGSAKTSVALAYAAKVQKPFYAIPSNIGIEPSQLFGKFVPSPDGTIHWVDGPVTQLVRRGGVLLINEVNFMPERVATVLFGLLDKRRQITLLDHNAEVIDAHPDLLIVADMNPEYEGTRPLNKAFRNRFAVQLQWDYNDEVESVLIKSKALRELAKKLRADMETGGIDTPCSTNMLMEFERVFDEFGYDFAVMNFVNHFQPDERQSLGVIVETFKQNIINDLDVKARKAREAAERKAKQAETKRRKELEAQIDPERKDVQRVDYVEVEDDEGQTIKQLALIDDEWGVEGVDWVYEEDEDDLDAMESDLDAMEDDVDEDDDGGDFEY</sequence>